<accession>A0A2H1VKN3</accession>
<dbReference type="EMBL" id="ODYU01003073">
    <property type="protein sequence ID" value="SOQ41377.1"/>
    <property type="molecule type" value="Genomic_DNA"/>
</dbReference>
<organism evidence="1">
    <name type="scientific">Spodoptera frugiperda</name>
    <name type="common">Fall armyworm</name>
    <dbReference type="NCBI Taxonomy" id="7108"/>
    <lineage>
        <taxon>Eukaryota</taxon>
        <taxon>Metazoa</taxon>
        <taxon>Ecdysozoa</taxon>
        <taxon>Arthropoda</taxon>
        <taxon>Hexapoda</taxon>
        <taxon>Insecta</taxon>
        <taxon>Pterygota</taxon>
        <taxon>Neoptera</taxon>
        <taxon>Endopterygota</taxon>
        <taxon>Lepidoptera</taxon>
        <taxon>Glossata</taxon>
        <taxon>Ditrysia</taxon>
        <taxon>Noctuoidea</taxon>
        <taxon>Noctuidae</taxon>
        <taxon>Amphipyrinae</taxon>
        <taxon>Spodoptera</taxon>
    </lineage>
</organism>
<protein>
    <submittedName>
        <fullName evidence="1">SFRICE_038168</fullName>
    </submittedName>
</protein>
<dbReference type="AlphaFoldDB" id="A0A2H1VKN3"/>
<sequence>MIQIGQLYLQVLKAIFHRDTMTAQQVAPLWCLKATKLETIQIPESPHHTAKYNNVMQSPTEGQLAPHKFHQFTTIFQSI</sequence>
<reference evidence="1" key="1">
    <citation type="submission" date="2016-07" db="EMBL/GenBank/DDBJ databases">
        <authorList>
            <person name="Bretaudeau A."/>
        </authorList>
    </citation>
    <scope>NUCLEOTIDE SEQUENCE</scope>
    <source>
        <strain evidence="1">Rice</strain>
        <tissue evidence="1">Whole body</tissue>
    </source>
</reference>
<name>A0A2H1VKN3_SPOFR</name>
<evidence type="ECO:0000313" key="1">
    <source>
        <dbReference type="EMBL" id="SOQ41377.1"/>
    </source>
</evidence>
<gene>
    <name evidence="1" type="ORF">SFRICE_038168</name>
</gene>
<proteinExistence type="predicted"/>